<evidence type="ECO:0000256" key="5">
    <source>
        <dbReference type="ARBA" id="ARBA00022842"/>
    </source>
</evidence>
<evidence type="ECO:0000313" key="11">
    <source>
        <dbReference type="EMBL" id="APB33267.1"/>
    </source>
</evidence>
<proteinExistence type="inferred from homology"/>
<evidence type="ECO:0000259" key="10">
    <source>
        <dbReference type="Pfam" id="PF02880"/>
    </source>
</evidence>
<feature type="domain" description="Alpha-D-phosphohexomutase alpha/beta/alpha" evidence="8">
    <location>
        <begin position="4"/>
        <end position="134"/>
    </location>
</feature>
<dbReference type="GO" id="GO:0000287">
    <property type="term" value="F:magnesium ion binding"/>
    <property type="evidence" value="ECO:0007669"/>
    <property type="project" value="InterPro"/>
</dbReference>
<dbReference type="Pfam" id="PF02880">
    <property type="entry name" value="PGM_PMM_III"/>
    <property type="match status" value="1"/>
</dbReference>
<sequence length="495" mass="54250">MTLKAGIAGLRGTVDQQTINLNPATILSYAQAFGRWVQAHYPQPTVVLGRDGRNSSPMVADMVRAGLLSGGCRVVDLGLTLTPTVQFTLSHGADHHAGVMVTASHNPPIWNGLKFLNAQGFFLTESDWSALETQRQHLHAPEIPLDRVLPVVHDSHSFSAHQHAVLQILPVPQIQARRFRVALDACNSGAVLWQGFLRALGCEVIACHTELHGYFSREPEPLPAHLETLQRLVRTAHCDLGFAADPDGDRLVLVDERGEAVNEEHTVVLCAQERLYHQPEGTVVVNTVTTHALESAQPGVKIIRTAVGEMNVVAGVQQHQAILGGEGSGGIIVPQVHLARDGMGAMGLILSLLATSGRSLSALIQDIPQWQSVKCKLTPQGLTSEQLRQLCRRWQQELPQIKVQDHGLSLVNQDSYIILTFAGNELNFQAHLTADVTGITQVQHPELIQLWQRFEPANLTVDTTDGIKLISPNAWFSLRPSNTEPIVRFMGEYRD</sequence>
<keyword evidence="6 11" id="KW-0413">Isomerase</keyword>
<evidence type="ECO:0000259" key="8">
    <source>
        <dbReference type="Pfam" id="PF02878"/>
    </source>
</evidence>
<dbReference type="EC" id="5.4.2.8" evidence="11"/>
<reference evidence="11 12" key="1">
    <citation type="submission" date="2016-10" db="EMBL/GenBank/DDBJ databases">
        <title>Description of Gloeomargarita lithophora gen. nov., sp. nov., a thylakoid-bearing basal-branching cyanobacterium with intracellular carbonates, and proposal for Gloeomargaritales ord. nov.</title>
        <authorList>
            <person name="Moreira D."/>
            <person name="Tavera R."/>
            <person name="Benzerara K."/>
            <person name="Skouri-Panet F."/>
            <person name="Couradeau E."/>
            <person name="Gerard E."/>
            <person name="Loussert C."/>
            <person name="Novelo E."/>
            <person name="Zivanovic Y."/>
            <person name="Lopez-Garcia P."/>
        </authorList>
    </citation>
    <scope>NUCLEOTIDE SEQUENCE [LARGE SCALE GENOMIC DNA]</scope>
    <source>
        <strain evidence="11 12">D10</strain>
    </source>
</reference>
<comment type="similarity">
    <text evidence="2 7">Belongs to the phosphohexose mutase family.</text>
</comment>
<evidence type="ECO:0000256" key="2">
    <source>
        <dbReference type="ARBA" id="ARBA00010231"/>
    </source>
</evidence>
<dbReference type="STRING" id="1188229.GlitD10_0949"/>
<evidence type="ECO:0000256" key="7">
    <source>
        <dbReference type="RuleBase" id="RU004326"/>
    </source>
</evidence>
<dbReference type="SUPFAM" id="SSF55957">
    <property type="entry name" value="Phosphoglucomutase, C-terminal domain"/>
    <property type="match status" value="1"/>
</dbReference>
<comment type="cofactor">
    <cofactor evidence="1">
        <name>Mg(2+)</name>
        <dbReference type="ChEBI" id="CHEBI:18420"/>
    </cofactor>
</comment>
<dbReference type="GO" id="GO:0009252">
    <property type="term" value="P:peptidoglycan biosynthetic process"/>
    <property type="evidence" value="ECO:0007669"/>
    <property type="project" value="TreeGrafter"/>
</dbReference>
<name>A0A1J0ABF4_9CYAN</name>
<dbReference type="Gene3D" id="3.40.120.10">
    <property type="entry name" value="Alpha-D-Glucose-1,6-Bisphosphate, subunit A, domain 3"/>
    <property type="match status" value="3"/>
</dbReference>
<dbReference type="InterPro" id="IPR005844">
    <property type="entry name" value="A-D-PHexomutase_a/b/a-I"/>
</dbReference>
<dbReference type="KEGG" id="glt:GlitD10_0949"/>
<keyword evidence="12" id="KW-1185">Reference proteome</keyword>
<dbReference type="Proteomes" id="UP000180235">
    <property type="component" value="Chromosome"/>
</dbReference>
<dbReference type="GO" id="GO:0005829">
    <property type="term" value="C:cytosol"/>
    <property type="evidence" value="ECO:0007669"/>
    <property type="project" value="TreeGrafter"/>
</dbReference>
<accession>A0A1J0ABF4</accession>
<dbReference type="OrthoDB" id="9806956at2"/>
<evidence type="ECO:0000256" key="1">
    <source>
        <dbReference type="ARBA" id="ARBA00001946"/>
    </source>
</evidence>
<evidence type="ECO:0000313" key="12">
    <source>
        <dbReference type="Proteomes" id="UP000180235"/>
    </source>
</evidence>
<dbReference type="InterPro" id="IPR050060">
    <property type="entry name" value="Phosphoglucosamine_mutase"/>
</dbReference>
<dbReference type="Pfam" id="PF02878">
    <property type="entry name" value="PGM_PMM_I"/>
    <property type="match status" value="1"/>
</dbReference>
<organism evidence="11 12">
    <name type="scientific">Gloeomargarita lithophora Alchichica-D10</name>
    <dbReference type="NCBI Taxonomy" id="1188229"/>
    <lineage>
        <taxon>Bacteria</taxon>
        <taxon>Bacillati</taxon>
        <taxon>Cyanobacteriota</taxon>
        <taxon>Cyanophyceae</taxon>
        <taxon>Gloeomargaritales</taxon>
        <taxon>Gloeomargaritaceae</taxon>
        <taxon>Gloeomargarita</taxon>
    </lineage>
</organism>
<keyword evidence="5 7" id="KW-0460">Magnesium</keyword>
<dbReference type="GO" id="GO:0004615">
    <property type="term" value="F:phosphomannomutase activity"/>
    <property type="evidence" value="ECO:0007669"/>
    <property type="project" value="UniProtKB-EC"/>
</dbReference>
<dbReference type="PROSITE" id="PS00710">
    <property type="entry name" value="PGM_PMM"/>
    <property type="match status" value="1"/>
</dbReference>
<dbReference type="InterPro" id="IPR036900">
    <property type="entry name" value="A-D-PHexomutase_C_sf"/>
</dbReference>
<gene>
    <name evidence="11" type="primary">manB</name>
    <name evidence="11" type="ORF">GlitD10_0949</name>
</gene>
<dbReference type="PANTHER" id="PTHR42946:SF1">
    <property type="entry name" value="PHOSPHOGLUCOMUTASE (ALPHA-D-GLUCOSE-1,6-BISPHOSPHATE-DEPENDENT)"/>
    <property type="match status" value="1"/>
</dbReference>
<dbReference type="Pfam" id="PF02879">
    <property type="entry name" value="PGM_PMM_II"/>
    <property type="match status" value="1"/>
</dbReference>
<dbReference type="EMBL" id="CP017675">
    <property type="protein sequence ID" value="APB33267.1"/>
    <property type="molecule type" value="Genomic_DNA"/>
</dbReference>
<dbReference type="InterPro" id="IPR005841">
    <property type="entry name" value="Alpha-D-phosphohexomutase_SF"/>
</dbReference>
<dbReference type="SUPFAM" id="SSF53738">
    <property type="entry name" value="Phosphoglucomutase, first 3 domains"/>
    <property type="match status" value="3"/>
</dbReference>
<dbReference type="GO" id="GO:0008966">
    <property type="term" value="F:phosphoglucosamine mutase activity"/>
    <property type="evidence" value="ECO:0007669"/>
    <property type="project" value="TreeGrafter"/>
</dbReference>
<dbReference type="PANTHER" id="PTHR42946">
    <property type="entry name" value="PHOSPHOHEXOSE MUTASE"/>
    <property type="match status" value="1"/>
</dbReference>
<protein>
    <submittedName>
        <fullName evidence="11">Phosphoglucosamine mutase</fullName>
        <ecNumber evidence="11">5.4.2.8</ecNumber>
    </submittedName>
</protein>
<dbReference type="InterPro" id="IPR005846">
    <property type="entry name" value="A-D-PHexomutase_a/b/a-III"/>
</dbReference>
<evidence type="ECO:0000256" key="6">
    <source>
        <dbReference type="ARBA" id="ARBA00023235"/>
    </source>
</evidence>
<dbReference type="AlphaFoldDB" id="A0A1J0ABF4"/>
<evidence type="ECO:0000256" key="4">
    <source>
        <dbReference type="ARBA" id="ARBA00022723"/>
    </source>
</evidence>
<dbReference type="InterPro" id="IPR005845">
    <property type="entry name" value="A-D-PHexomutase_a/b/a-II"/>
</dbReference>
<dbReference type="InterPro" id="IPR016066">
    <property type="entry name" value="A-D-PHexomutase_CS"/>
</dbReference>
<keyword evidence="3" id="KW-0597">Phosphoprotein</keyword>
<feature type="domain" description="Alpha-D-phosphohexomutase alpha/beta/alpha" evidence="10">
    <location>
        <begin position="264"/>
        <end position="368"/>
    </location>
</feature>
<dbReference type="GO" id="GO:0006048">
    <property type="term" value="P:UDP-N-acetylglucosamine biosynthetic process"/>
    <property type="evidence" value="ECO:0007669"/>
    <property type="project" value="TreeGrafter"/>
</dbReference>
<evidence type="ECO:0000259" key="9">
    <source>
        <dbReference type="Pfam" id="PF02879"/>
    </source>
</evidence>
<keyword evidence="4 7" id="KW-0479">Metal-binding</keyword>
<dbReference type="PRINTS" id="PR00509">
    <property type="entry name" value="PGMPMM"/>
</dbReference>
<dbReference type="InterPro" id="IPR016055">
    <property type="entry name" value="A-D-PHexomutase_a/b/a-I/II/III"/>
</dbReference>
<dbReference type="RefSeq" id="WP_071453876.1">
    <property type="nucleotide sequence ID" value="NZ_CP017675.1"/>
</dbReference>
<feature type="domain" description="Alpha-D-phosphohexomutase alpha/beta/alpha" evidence="9">
    <location>
        <begin position="166"/>
        <end position="258"/>
    </location>
</feature>
<evidence type="ECO:0000256" key="3">
    <source>
        <dbReference type="ARBA" id="ARBA00022553"/>
    </source>
</evidence>
<dbReference type="Gene3D" id="3.30.310.50">
    <property type="entry name" value="Alpha-D-phosphohexomutase, C-terminal domain"/>
    <property type="match status" value="1"/>
</dbReference>
<dbReference type="GO" id="GO:0005975">
    <property type="term" value="P:carbohydrate metabolic process"/>
    <property type="evidence" value="ECO:0007669"/>
    <property type="project" value="InterPro"/>
</dbReference>